<evidence type="ECO:0000259" key="6">
    <source>
        <dbReference type="PROSITE" id="PS50937"/>
    </source>
</evidence>
<dbReference type="InterPro" id="IPR000551">
    <property type="entry name" value="MerR-type_HTH_dom"/>
</dbReference>
<dbReference type="SMART" id="SM00422">
    <property type="entry name" value="HTH_MERR"/>
    <property type="match status" value="1"/>
</dbReference>
<evidence type="ECO:0000256" key="2">
    <source>
        <dbReference type="ARBA" id="ARBA00023015"/>
    </source>
</evidence>
<name>A0A923SRV4_9FIRM</name>
<dbReference type="RefSeq" id="WP_187304078.1">
    <property type="nucleotide sequence ID" value="NZ_CBCTON010000059.1"/>
</dbReference>
<feature type="coiled-coil region" evidence="5">
    <location>
        <begin position="82"/>
        <end position="116"/>
    </location>
</feature>
<evidence type="ECO:0000313" key="8">
    <source>
        <dbReference type="Proteomes" id="UP000602647"/>
    </source>
</evidence>
<keyword evidence="2" id="KW-0805">Transcription regulation</keyword>
<reference evidence="7" key="1">
    <citation type="submission" date="2020-08" db="EMBL/GenBank/DDBJ databases">
        <title>Genome public.</title>
        <authorList>
            <person name="Liu C."/>
            <person name="Sun Q."/>
        </authorList>
    </citation>
    <scope>NUCLEOTIDE SEQUENCE</scope>
    <source>
        <strain evidence="7">BX12</strain>
    </source>
</reference>
<evidence type="ECO:0000256" key="4">
    <source>
        <dbReference type="ARBA" id="ARBA00023163"/>
    </source>
</evidence>
<organism evidence="7 8">
    <name type="scientific">Zhenpiania hominis</name>
    <dbReference type="NCBI Taxonomy" id="2763644"/>
    <lineage>
        <taxon>Bacteria</taxon>
        <taxon>Bacillati</taxon>
        <taxon>Bacillota</taxon>
        <taxon>Clostridia</taxon>
        <taxon>Peptostreptococcales</taxon>
        <taxon>Anaerovoracaceae</taxon>
        <taxon>Zhenpiania</taxon>
    </lineage>
</organism>
<dbReference type="SUPFAM" id="SSF46955">
    <property type="entry name" value="Putative DNA-binding domain"/>
    <property type="match status" value="1"/>
</dbReference>
<dbReference type="PANTHER" id="PTHR30204:SF69">
    <property type="entry name" value="MERR-FAMILY TRANSCRIPTIONAL REGULATOR"/>
    <property type="match status" value="1"/>
</dbReference>
<feature type="domain" description="HTH merR-type" evidence="6">
    <location>
        <begin position="5"/>
        <end position="75"/>
    </location>
</feature>
<dbReference type="PROSITE" id="PS50937">
    <property type="entry name" value="HTH_MERR_2"/>
    <property type="match status" value="1"/>
</dbReference>
<dbReference type="InterPro" id="IPR009061">
    <property type="entry name" value="DNA-bd_dom_put_sf"/>
</dbReference>
<accession>A0A923SRV4</accession>
<dbReference type="EMBL" id="JACRYT010000023">
    <property type="protein sequence ID" value="MBC6680980.1"/>
    <property type="molecule type" value="Genomic_DNA"/>
</dbReference>
<gene>
    <name evidence="7" type="ORF">H9L42_14245</name>
</gene>
<dbReference type="CDD" id="cd01107">
    <property type="entry name" value="HTH_BmrR"/>
    <property type="match status" value="1"/>
</dbReference>
<keyword evidence="4" id="KW-0804">Transcription</keyword>
<dbReference type="PANTHER" id="PTHR30204">
    <property type="entry name" value="REDOX-CYCLING DRUG-SENSING TRANSCRIPTIONAL ACTIVATOR SOXR"/>
    <property type="match status" value="1"/>
</dbReference>
<keyword evidence="5" id="KW-0175">Coiled coil</keyword>
<evidence type="ECO:0000256" key="3">
    <source>
        <dbReference type="ARBA" id="ARBA00023125"/>
    </source>
</evidence>
<proteinExistence type="predicted"/>
<keyword evidence="1" id="KW-0678">Repressor</keyword>
<sequence length="279" mass="33441">MDLQRLTIGQMAKLNRISQQTLRLYDREGLLTPMITDPNTGYRYYHIIQSARLDMIQYMKDYGMTLKQIRQQLEEGNTESIKQFLQEQNGAIDRQIEDLNRRKRSISRTLENYRQYDALPKDGQMFMEYISERYIYRYTSEKDFFDQDYTGYEYMLRELKMHLANNDLAMSYFCNVGTIMRRQDLLDGTFSAHEVFLFVDPEDESFQPEKIPAAMYYCICSDDFYAERDNARRLLDRIQESGFEVCGDYMCEVLVEFPVFEDDQRNMFYKIEIPIVSKK</sequence>
<dbReference type="GO" id="GO:0003677">
    <property type="term" value="F:DNA binding"/>
    <property type="evidence" value="ECO:0007669"/>
    <property type="project" value="UniProtKB-KW"/>
</dbReference>
<keyword evidence="8" id="KW-1185">Reference proteome</keyword>
<dbReference type="AlphaFoldDB" id="A0A923SRV4"/>
<protein>
    <submittedName>
        <fullName evidence="7">MerR family transcriptional regulator</fullName>
    </submittedName>
</protein>
<evidence type="ECO:0000256" key="1">
    <source>
        <dbReference type="ARBA" id="ARBA00022491"/>
    </source>
</evidence>
<comment type="caution">
    <text evidence="7">The sequence shown here is derived from an EMBL/GenBank/DDBJ whole genome shotgun (WGS) entry which is preliminary data.</text>
</comment>
<dbReference type="Proteomes" id="UP000602647">
    <property type="component" value="Unassembled WGS sequence"/>
</dbReference>
<keyword evidence="3" id="KW-0238">DNA-binding</keyword>
<evidence type="ECO:0000256" key="5">
    <source>
        <dbReference type="SAM" id="Coils"/>
    </source>
</evidence>
<dbReference type="Gene3D" id="1.10.1660.10">
    <property type="match status" value="1"/>
</dbReference>
<dbReference type="Pfam" id="PF13411">
    <property type="entry name" value="MerR_1"/>
    <property type="match status" value="1"/>
</dbReference>
<dbReference type="GO" id="GO:0003700">
    <property type="term" value="F:DNA-binding transcription factor activity"/>
    <property type="evidence" value="ECO:0007669"/>
    <property type="project" value="InterPro"/>
</dbReference>
<dbReference type="InterPro" id="IPR047057">
    <property type="entry name" value="MerR_fam"/>
</dbReference>
<evidence type="ECO:0000313" key="7">
    <source>
        <dbReference type="EMBL" id="MBC6680980.1"/>
    </source>
</evidence>